<keyword evidence="8" id="KW-1185">Reference proteome</keyword>
<dbReference type="SUPFAM" id="SSF51735">
    <property type="entry name" value="NAD(P)-binding Rossmann-fold domains"/>
    <property type="match status" value="1"/>
</dbReference>
<dbReference type="Pfam" id="PF02826">
    <property type="entry name" value="2-Hacid_dh_C"/>
    <property type="match status" value="1"/>
</dbReference>
<dbReference type="CDD" id="cd12171">
    <property type="entry name" value="2-Hacid_dh_10"/>
    <property type="match status" value="1"/>
</dbReference>
<feature type="domain" description="D-isomer specific 2-hydroxyacid dehydrogenase NAD-binding" evidence="6">
    <location>
        <begin position="133"/>
        <end position="313"/>
    </location>
</feature>
<dbReference type="InterPro" id="IPR006140">
    <property type="entry name" value="D-isomer_DH_NAD-bd"/>
</dbReference>
<keyword evidence="3" id="KW-0520">NAD</keyword>
<dbReference type="Gene3D" id="3.40.50.720">
    <property type="entry name" value="NAD(P)-binding Rossmann-like Domain"/>
    <property type="match status" value="2"/>
</dbReference>
<organism evidence="7 8">
    <name type="scientific">Pelosinus baikalensis</name>
    <dbReference type="NCBI Taxonomy" id="2892015"/>
    <lineage>
        <taxon>Bacteria</taxon>
        <taxon>Bacillati</taxon>
        <taxon>Bacillota</taxon>
        <taxon>Negativicutes</taxon>
        <taxon>Selenomonadales</taxon>
        <taxon>Sporomusaceae</taxon>
        <taxon>Pelosinus</taxon>
    </lineage>
</organism>
<comment type="similarity">
    <text evidence="1 4">Belongs to the D-isomer specific 2-hydroxyacid dehydrogenase family.</text>
</comment>
<evidence type="ECO:0000256" key="3">
    <source>
        <dbReference type="ARBA" id="ARBA00023027"/>
    </source>
</evidence>
<dbReference type="Pfam" id="PF00389">
    <property type="entry name" value="2-Hacid_dh"/>
    <property type="match status" value="1"/>
</dbReference>
<dbReference type="InterPro" id="IPR006139">
    <property type="entry name" value="D-isomer_2_OHA_DH_cat_dom"/>
</dbReference>
<dbReference type="InterPro" id="IPR050857">
    <property type="entry name" value="D-2-hydroxyacid_DH"/>
</dbReference>
<sequence>MKIVVVGDTLVSADYMEEQAKRLFPGIDKEIVKFDWEVTTKKEFQKIIFDLEKNGSRARALSEPIMKELERAEIFLGHFAPLSEETLDNAKQLQLIATCRGGVEHIDVEAATKRNIPVVHVIRNAEPVAEFTLGLILNECRNITRSHEAIKKGLWLKTFPNSAFTTVLLEKKIGLLGLGAIGKLVAKKMSNLGIQVIAHDPYITKDQLEQEGIQIDLVSLKELFQEADIVSLHIRLTDETERLVNLKLLSLMKPSAYLINTARAGILDEDAIIKVLQEKKIAGAALDVFWQEPIPEDHPLLKLENVTLTSHIAGDTIDAIPKAPKLLVNEMIAFLDHGKKDMIVNYNRINWRGWMP</sequence>
<evidence type="ECO:0000313" key="8">
    <source>
        <dbReference type="Proteomes" id="UP001165492"/>
    </source>
</evidence>
<dbReference type="SUPFAM" id="SSF52283">
    <property type="entry name" value="Formate/glycerate dehydrogenase catalytic domain-like"/>
    <property type="match status" value="1"/>
</dbReference>
<protein>
    <submittedName>
        <fullName evidence="7">2-hydroxyacid dehydrogenase</fullName>
    </submittedName>
</protein>
<reference evidence="7" key="1">
    <citation type="submission" date="2021-11" db="EMBL/GenBank/DDBJ databases">
        <title>Description of a new species Pelosinus isolated from the bottom sediments of Lake Baikal.</title>
        <authorList>
            <person name="Zakharyuk A."/>
        </authorList>
    </citation>
    <scope>NUCLEOTIDE SEQUENCE</scope>
    <source>
        <strain evidence="7">Bkl1</strain>
    </source>
</reference>
<keyword evidence="2 4" id="KW-0560">Oxidoreductase</keyword>
<accession>A0ABS8HSA4</accession>
<dbReference type="EMBL" id="JAJHJB010000014">
    <property type="protein sequence ID" value="MCC5466057.1"/>
    <property type="molecule type" value="Genomic_DNA"/>
</dbReference>
<feature type="domain" description="D-isomer specific 2-hydroxyacid dehydrogenase catalytic" evidence="5">
    <location>
        <begin position="59"/>
        <end position="345"/>
    </location>
</feature>
<gene>
    <name evidence="7" type="ORF">LMF89_11885</name>
</gene>
<evidence type="ECO:0000259" key="5">
    <source>
        <dbReference type="Pfam" id="PF00389"/>
    </source>
</evidence>
<evidence type="ECO:0000313" key="7">
    <source>
        <dbReference type="EMBL" id="MCC5466057.1"/>
    </source>
</evidence>
<evidence type="ECO:0000256" key="4">
    <source>
        <dbReference type="RuleBase" id="RU003719"/>
    </source>
</evidence>
<proteinExistence type="inferred from homology"/>
<dbReference type="PANTHER" id="PTHR42789">
    <property type="entry name" value="D-ISOMER SPECIFIC 2-HYDROXYACID DEHYDROGENASE FAMILY PROTEIN (AFU_ORTHOLOGUE AFUA_6G10090)"/>
    <property type="match status" value="1"/>
</dbReference>
<dbReference type="PANTHER" id="PTHR42789:SF1">
    <property type="entry name" value="D-ISOMER SPECIFIC 2-HYDROXYACID DEHYDROGENASE FAMILY PROTEIN (AFU_ORTHOLOGUE AFUA_6G10090)"/>
    <property type="match status" value="1"/>
</dbReference>
<comment type="caution">
    <text evidence="7">The sequence shown here is derived from an EMBL/GenBank/DDBJ whole genome shotgun (WGS) entry which is preliminary data.</text>
</comment>
<dbReference type="RefSeq" id="WP_229535248.1">
    <property type="nucleotide sequence ID" value="NZ_JAJHJB010000014.1"/>
</dbReference>
<dbReference type="InterPro" id="IPR036291">
    <property type="entry name" value="NAD(P)-bd_dom_sf"/>
</dbReference>
<evidence type="ECO:0000256" key="1">
    <source>
        <dbReference type="ARBA" id="ARBA00005854"/>
    </source>
</evidence>
<evidence type="ECO:0000256" key="2">
    <source>
        <dbReference type="ARBA" id="ARBA00023002"/>
    </source>
</evidence>
<evidence type="ECO:0000259" key="6">
    <source>
        <dbReference type="Pfam" id="PF02826"/>
    </source>
</evidence>
<name>A0ABS8HSA4_9FIRM</name>
<dbReference type="Proteomes" id="UP001165492">
    <property type="component" value="Unassembled WGS sequence"/>
</dbReference>